<keyword evidence="10" id="KW-0449">Lipoprotein</keyword>
<protein>
    <submittedName>
        <fullName evidence="13">Protein phosphatase 1B</fullName>
    </submittedName>
</protein>
<sequence length="530" mass="58215">MNHRINGKNVSDNIAEHRFLIFFVTLLKLPDSLLDVHKSGSFLHRDMGALLATPITEKFNESGEGNNLRYGLSSMQGWRVSMEDAHCAITRLPGHLKDWSFFAVFDGHAGALVSERCAAELLKRIVDTEEFKKIDPELAPSIPEVRQGIREGFLALDEELRNLPEIANGSDRSGSTAVCVLITPKHIFFVNCGDSRAVLIRDGEVGFATTDHKPAHPSEKERIQKAGGSVIVERVNGNLAVSRSLGDYSYKTARDLGPTEQLISPEPEITVIDRQPEHDQMVVLACDGVWDVVSNEDLCRVVSERMRSVGDLSRVCNEVIDYCLYNGSSDNMSMVLVAFEPAPKVDPELQAKDKRLEETVERMANDILNNDGCPKATPVNHLLSRIRNNLNGEFPPHAVYCKGALVQRILDARGPSTSKGGPDSSPDTNSRLSMIQQLLASCHGIIQNGSSSLQRPGVAEPVVAHLVLRFLPPLGPLSLRNYSYVPIGPVNTTSPFASSLHPPNQFVLLSHALLLLMLLCCCHSKLSGRQ</sequence>
<dbReference type="Proteomes" id="UP001651158">
    <property type="component" value="Unassembled WGS sequence"/>
</dbReference>
<dbReference type="PROSITE" id="PS01032">
    <property type="entry name" value="PPM_1"/>
    <property type="match status" value="1"/>
</dbReference>
<evidence type="ECO:0000313" key="13">
    <source>
        <dbReference type="EMBL" id="KAL5112759.1"/>
    </source>
</evidence>
<keyword evidence="8 11" id="KW-0904">Protein phosphatase</keyword>
<reference evidence="13 14" key="1">
    <citation type="journal article" date="2022" name="Front. Cell. Infect. Microbiol.">
        <title>The Genomes of Two Strains of Taenia crassiceps the Animal Model for the Study of Human Cysticercosis.</title>
        <authorList>
            <person name="Bobes R.J."/>
            <person name="Estrada K."/>
            <person name="Rios-Valencia D.G."/>
            <person name="Calderon-Gallegos A."/>
            <person name="de la Torre P."/>
            <person name="Carrero J.C."/>
            <person name="Sanchez-Flores A."/>
            <person name="Laclette J.P."/>
        </authorList>
    </citation>
    <scope>NUCLEOTIDE SEQUENCE [LARGE SCALE GENOMIC DNA]</scope>
    <source>
        <strain evidence="13">WFUcys</strain>
    </source>
</reference>
<comment type="caution">
    <text evidence="13">The sequence shown here is derived from an EMBL/GenBank/DDBJ whole genome shotgun (WGS) entry which is preliminary data.</text>
</comment>
<evidence type="ECO:0000256" key="5">
    <source>
        <dbReference type="ARBA" id="ARBA00022707"/>
    </source>
</evidence>
<name>A0ABR4QTF6_9CEST</name>
<evidence type="ECO:0000256" key="6">
    <source>
        <dbReference type="ARBA" id="ARBA00022723"/>
    </source>
</evidence>
<dbReference type="Pfam" id="PF00481">
    <property type="entry name" value="PP2C"/>
    <property type="match status" value="1"/>
</dbReference>
<evidence type="ECO:0000256" key="4">
    <source>
        <dbReference type="ARBA" id="ARBA00022553"/>
    </source>
</evidence>
<dbReference type="CDD" id="cd00143">
    <property type="entry name" value="PP2Cc"/>
    <property type="match status" value="1"/>
</dbReference>
<evidence type="ECO:0000313" key="14">
    <source>
        <dbReference type="Proteomes" id="UP001651158"/>
    </source>
</evidence>
<dbReference type="SMART" id="SM00331">
    <property type="entry name" value="PP2C_SIG"/>
    <property type="match status" value="1"/>
</dbReference>
<keyword evidence="3" id="KW-0963">Cytoplasm</keyword>
<comment type="subcellular location">
    <subcellularLocation>
        <location evidence="1">Cytoplasm</location>
        <location evidence="1">Cytosol</location>
    </subcellularLocation>
    <subcellularLocation>
        <location evidence="2">Membrane</location>
        <topology evidence="2">Lipid-anchor</topology>
    </subcellularLocation>
</comment>
<keyword evidence="9" id="KW-0472">Membrane</keyword>
<dbReference type="PANTHER" id="PTHR47992">
    <property type="entry name" value="PROTEIN PHOSPHATASE"/>
    <property type="match status" value="1"/>
</dbReference>
<dbReference type="InterPro" id="IPR001932">
    <property type="entry name" value="PPM-type_phosphatase-like_dom"/>
</dbReference>
<keyword evidence="4" id="KW-0597">Phosphoprotein</keyword>
<evidence type="ECO:0000256" key="11">
    <source>
        <dbReference type="RuleBase" id="RU003465"/>
    </source>
</evidence>
<keyword evidence="7 11" id="KW-0378">Hydrolase</keyword>
<dbReference type="InterPro" id="IPR015655">
    <property type="entry name" value="PP2C"/>
</dbReference>
<dbReference type="SUPFAM" id="SSF81606">
    <property type="entry name" value="PP2C-like"/>
    <property type="match status" value="1"/>
</dbReference>
<feature type="domain" description="PPM-type phosphatase" evidence="12">
    <location>
        <begin position="69"/>
        <end position="339"/>
    </location>
</feature>
<organism evidence="13 14">
    <name type="scientific">Taenia crassiceps</name>
    <dbReference type="NCBI Taxonomy" id="6207"/>
    <lineage>
        <taxon>Eukaryota</taxon>
        <taxon>Metazoa</taxon>
        <taxon>Spiralia</taxon>
        <taxon>Lophotrochozoa</taxon>
        <taxon>Platyhelminthes</taxon>
        <taxon>Cestoda</taxon>
        <taxon>Eucestoda</taxon>
        <taxon>Cyclophyllidea</taxon>
        <taxon>Taeniidae</taxon>
        <taxon>Taenia</taxon>
    </lineage>
</organism>
<keyword evidence="6" id="KW-0479">Metal-binding</keyword>
<evidence type="ECO:0000256" key="7">
    <source>
        <dbReference type="ARBA" id="ARBA00022801"/>
    </source>
</evidence>
<dbReference type="InterPro" id="IPR012911">
    <property type="entry name" value="PP2C_C"/>
</dbReference>
<keyword evidence="5" id="KW-0519">Myristate</keyword>
<dbReference type="Pfam" id="PF07830">
    <property type="entry name" value="PP2C_C"/>
    <property type="match status" value="1"/>
</dbReference>
<evidence type="ECO:0000256" key="3">
    <source>
        <dbReference type="ARBA" id="ARBA00022490"/>
    </source>
</evidence>
<comment type="similarity">
    <text evidence="11">Belongs to the PP2C family.</text>
</comment>
<dbReference type="InterPro" id="IPR000222">
    <property type="entry name" value="PP2C_BS"/>
</dbReference>
<evidence type="ECO:0000256" key="2">
    <source>
        <dbReference type="ARBA" id="ARBA00004635"/>
    </source>
</evidence>
<gene>
    <name evidence="13" type="ORF">TcWFU_008574</name>
</gene>
<keyword evidence="14" id="KW-1185">Reference proteome</keyword>
<evidence type="ECO:0000259" key="12">
    <source>
        <dbReference type="PROSITE" id="PS51746"/>
    </source>
</evidence>
<evidence type="ECO:0000256" key="9">
    <source>
        <dbReference type="ARBA" id="ARBA00023136"/>
    </source>
</evidence>
<dbReference type="PROSITE" id="PS51746">
    <property type="entry name" value="PPM_2"/>
    <property type="match status" value="1"/>
</dbReference>
<accession>A0ABR4QTF6</accession>
<proteinExistence type="inferred from homology"/>
<dbReference type="Gene3D" id="3.60.40.10">
    <property type="entry name" value="PPM-type phosphatase domain"/>
    <property type="match status" value="1"/>
</dbReference>
<dbReference type="SMART" id="SM00332">
    <property type="entry name" value="PP2Cc"/>
    <property type="match status" value="1"/>
</dbReference>
<evidence type="ECO:0000256" key="8">
    <source>
        <dbReference type="ARBA" id="ARBA00022912"/>
    </source>
</evidence>
<evidence type="ECO:0000256" key="1">
    <source>
        <dbReference type="ARBA" id="ARBA00004514"/>
    </source>
</evidence>
<dbReference type="EMBL" id="JAKROA010000001">
    <property type="protein sequence ID" value="KAL5112759.1"/>
    <property type="molecule type" value="Genomic_DNA"/>
</dbReference>
<dbReference type="InterPro" id="IPR036457">
    <property type="entry name" value="PPM-type-like_dom_sf"/>
</dbReference>
<evidence type="ECO:0000256" key="10">
    <source>
        <dbReference type="ARBA" id="ARBA00023288"/>
    </source>
</evidence>